<evidence type="ECO:0000313" key="2">
    <source>
        <dbReference type="Proteomes" id="UP000033615"/>
    </source>
</evidence>
<dbReference type="EMBL" id="LAKD02000079">
    <property type="protein sequence ID" value="OPF74259.1"/>
    <property type="molecule type" value="Genomic_DNA"/>
</dbReference>
<organism evidence="1 2">
    <name type="scientific">Streptomyces antioxidans</name>
    <dbReference type="NCBI Taxonomy" id="1507734"/>
    <lineage>
        <taxon>Bacteria</taxon>
        <taxon>Bacillati</taxon>
        <taxon>Actinomycetota</taxon>
        <taxon>Actinomycetes</taxon>
        <taxon>Kitasatosporales</taxon>
        <taxon>Streptomycetaceae</taxon>
        <taxon>Streptomyces</taxon>
    </lineage>
</organism>
<protein>
    <submittedName>
        <fullName evidence="1">Uncharacterized protein</fullName>
    </submittedName>
</protein>
<comment type="caution">
    <text evidence="1">The sequence shown here is derived from an EMBL/GenBank/DDBJ whole genome shotgun (WGS) entry which is preliminary data.</text>
</comment>
<dbReference type="OrthoDB" id="198436at2"/>
<proteinExistence type="predicted"/>
<reference evidence="1" key="1">
    <citation type="submission" date="2016-12" db="EMBL/GenBank/DDBJ databases">
        <title>Genome sequence of Streptomyces antioxidans MUSC 164.</title>
        <authorList>
            <person name="Lee L.-H."/>
            <person name="Ser H.-L."/>
        </authorList>
    </citation>
    <scope>NUCLEOTIDE SEQUENCE [LARGE SCALE GENOMIC DNA]</scope>
    <source>
        <strain evidence="1">MUSC 164</strain>
    </source>
</reference>
<sequence length="88" mass="9664">MVWQADPSALFDRRLGVSPQERDPDCDDNKTCPDMWRLSNGDVAVIGQDLTETYETRLPEGVALGTGERLVVIPGNVLSHAKKDIPDA</sequence>
<evidence type="ECO:0000313" key="1">
    <source>
        <dbReference type="EMBL" id="OPF74259.1"/>
    </source>
</evidence>
<dbReference type="AlphaFoldDB" id="A0A1V4CZ26"/>
<gene>
    <name evidence="1" type="ORF">VT50_0226975</name>
</gene>
<name>A0A1V4CZ26_9ACTN</name>
<accession>A0A1V4CZ26</accession>
<dbReference type="Proteomes" id="UP000033615">
    <property type="component" value="Unassembled WGS sequence"/>
</dbReference>
<keyword evidence="2" id="KW-1185">Reference proteome</keyword>